<keyword evidence="2" id="KW-0548">Nucleotidyltransferase</keyword>
<dbReference type="SUPFAM" id="SSF53098">
    <property type="entry name" value="Ribonuclease H-like"/>
    <property type="match status" value="1"/>
</dbReference>
<feature type="coiled-coil region" evidence="1">
    <location>
        <begin position="762"/>
        <end position="796"/>
    </location>
</feature>
<protein>
    <submittedName>
        <fullName evidence="2">Reverse transcriptase domain-containing protein</fullName>
    </submittedName>
</protein>
<gene>
    <name evidence="2" type="ORF">Tci_061767</name>
</gene>
<keyword evidence="2" id="KW-0695">RNA-directed DNA polymerase</keyword>
<evidence type="ECO:0000256" key="1">
    <source>
        <dbReference type="SAM" id="Coils"/>
    </source>
</evidence>
<proteinExistence type="predicted"/>
<keyword evidence="2" id="KW-0808">Transferase</keyword>
<dbReference type="EMBL" id="BKCJ010010038">
    <property type="protein sequence ID" value="GEU89789.1"/>
    <property type="molecule type" value="Genomic_DNA"/>
</dbReference>
<dbReference type="InterPro" id="IPR036397">
    <property type="entry name" value="RNaseH_sf"/>
</dbReference>
<comment type="caution">
    <text evidence="2">The sequence shown here is derived from an EMBL/GenBank/DDBJ whole genome shotgun (WGS) entry which is preliminary data.</text>
</comment>
<dbReference type="AlphaFoldDB" id="A0A6L2NWQ1"/>
<accession>A0A6L2NWQ1</accession>
<evidence type="ECO:0000313" key="2">
    <source>
        <dbReference type="EMBL" id="GEU89789.1"/>
    </source>
</evidence>
<dbReference type="Gene3D" id="3.30.420.10">
    <property type="entry name" value="Ribonuclease H-like superfamily/Ribonuclease H"/>
    <property type="match status" value="1"/>
</dbReference>
<dbReference type="GO" id="GO:0003676">
    <property type="term" value="F:nucleic acid binding"/>
    <property type="evidence" value="ECO:0007669"/>
    <property type="project" value="InterPro"/>
</dbReference>
<name>A0A6L2NWQ1_TANCI</name>
<keyword evidence="1" id="KW-0175">Coiled coil</keyword>
<dbReference type="GO" id="GO:0003964">
    <property type="term" value="F:RNA-directed DNA polymerase activity"/>
    <property type="evidence" value="ECO:0007669"/>
    <property type="project" value="UniProtKB-KW"/>
</dbReference>
<reference evidence="2" key="1">
    <citation type="journal article" date="2019" name="Sci. Rep.">
        <title>Draft genome of Tanacetum cinerariifolium, the natural source of mosquito coil.</title>
        <authorList>
            <person name="Yamashiro T."/>
            <person name="Shiraishi A."/>
            <person name="Satake H."/>
            <person name="Nakayama K."/>
        </authorList>
    </citation>
    <scope>NUCLEOTIDE SEQUENCE</scope>
</reference>
<dbReference type="InterPro" id="IPR012337">
    <property type="entry name" value="RNaseH-like_sf"/>
</dbReference>
<feature type="coiled-coil region" evidence="1">
    <location>
        <begin position="962"/>
        <end position="989"/>
    </location>
</feature>
<organism evidence="2">
    <name type="scientific">Tanacetum cinerariifolium</name>
    <name type="common">Dalmatian daisy</name>
    <name type="synonym">Chrysanthemum cinerariifolium</name>
    <dbReference type="NCBI Taxonomy" id="118510"/>
    <lineage>
        <taxon>Eukaryota</taxon>
        <taxon>Viridiplantae</taxon>
        <taxon>Streptophyta</taxon>
        <taxon>Embryophyta</taxon>
        <taxon>Tracheophyta</taxon>
        <taxon>Spermatophyta</taxon>
        <taxon>Magnoliopsida</taxon>
        <taxon>eudicotyledons</taxon>
        <taxon>Gunneridae</taxon>
        <taxon>Pentapetalae</taxon>
        <taxon>asterids</taxon>
        <taxon>campanulids</taxon>
        <taxon>Asterales</taxon>
        <taxon>Asteraceae</taxon>
        <taxon>Asteroideae</taxon>
        <taxon>Anthemideae</taxon>
        <taxon>Anthemidinae</taxon>
        <taxon>Tanacetum</taxon>
    </lineage>
</organism>
<sequence>MKCQLLDKRLNELMMMVLVRQTEDCDMLLYMVMTDMKLLVVQIETADITADDVDNVSCSTDVERSKQAKKESSDKECSTFRIKVEEYAMRMSKTTKSKNQRVFVGGYLSDSGVEDEKAKEETCLVAQASNEHYGVPWTLEYAVTSFKPARWKVHVSSLRHKPLKDLRGDQRLHSSKNSTRSPKEITFNLLLYLIVHKQLLLWFRWISFDYRVILGFGSIEGGLDHVNPVIRLPLKREISRALGVVKQKIGGNVNFEIKSQFMRELREDTFSRNKNEDAHDYVYGFLNIRSLFNIPRGPIPRMTPTQALTAIQTMADHSQKWHDGTSSRFVSSNSNTDRLAAIVRPYLDKECPLNEEVKQLEEVKYGEFRHSAPFNRSNGSKFCYFRLIPPSHLLCVCGNYISFIVAVDYLSKWVKAKALLTNDARVVCKFLKSLFARFGTPRAIISDLGASVNVMPRNTFEHLRLANMRNTNMLVEMADMTKKAPLGIDNARHVRWRDEIYEVPEVENLRFWYCNYDNERKNITGMGLSFLDYLLAKCGKYQHNSLVWGDRYAEWCNVSTTPGTSSQESNNLRTRDYTFWEWTLLKQEITSSCFHGFIDEDLINLVIADARRYAIVLTGFGSIVGGLDHVNLVIRLPLERRISRVPGLDDSKPIKTPMYSDTKLTKDEECESVDSTKYQGMIGTTHLRLWYPKGTDIETVVYADSDHARDYVDRKSTSDPGTAESSTNQTVITTNAAYQERILKEQINNNQASTSYENSLEIETLKHTMSEHLQEKESLTQKITLLKNNFQKEESRNIDKELALEKQTGTWFSKSMLSQKAQQLKPKLYDGCVIEKSEAIMVPDTEEILMLAEESLQTDEPNLSGTTIVEVPKELPKVSMVNSCFKKLKFHLANFDMVVKERTTATAITEGTRGFKHTKACFRNDIIPFVQSLKELFTSFDQWLINEVTEVQNVFTHMELAVEQHCEEKSKVQTKMENVLQENDRLLTQALSVEIVNIVVDENMKSVCLNVTACARCVTIETELKTEFLNNECYDMLLQKYHTLEKHCITLEVNNQLNTELFQRDTDSRKCSNFC</sequence>